<dbReference type="EMBL" id="UZAN01007066">
    <property type="protein sequence ID" value="VDP36069.1"/>
    <property type="molecule type" value="Genomic_DNA"/>
</dbReference>
<name>A0A183A2V2_9TREM</name>
<proteinExistence type="predicted"/>
<gene>
    <name evidence="2" type="ORF">ECPE_LOCUS1287</name>
</gene>
<evidence type="ECO:0000256" key="1">
    <source>
        <dbReference type="SAM" id="MobiDB-lite"/>
    </source>
</evidence>
<evidence type="ECO:0000313" key="4">
    <source>
        <dbReference type="WBParaSite" id="ECPE_0000128701-mRNA-1"/>
    </source>
</evidence>
<sequence length="129" mass="13668">MQLSRQLNGILESSEQLVTTFGSSLSTTVQSTSLFSSSTSVPFGVPQSYTASVNSTNLETFDGPTPGGRSSPLTGQSSPGSSTIAQQDTFTNQTPLFKRSVTPNSTHSATYASSYVRELEILMESPFGQ</sequence>
<feature type="region of interest" description="Disordered" evidence="1">
    <location>
        <begin position="55"/>
        <end position="106"/>
    </location>
</feature>
<accession>A0A183A2V2</accession>
<reference evidence="4" key="1">
    <citation type="submission" date="2016-06" db="UniProtKB">
        <authorList>
            <consortium name="WormBaseParasite"/>
        </authorList>
    </citation>
    <scope>IDENTIFICATION</scope>
</reference>
<keyword evidence="3" id="KW-1185">Reference proteome</keyword>
<organism evidence="4">
    <name type="scientific">Echinostoma caproni</name>
    <dbReference type="NCBI Taxonomy" id="27848"/>
    <lineage>
        <taxon>Eukaryota</taxon>
        <taxon>Metazoa</taxon>
        <taxon>Spiralia</taxon>
        <taxon>Lophotrochozoa</taxon>
        <taxon>Platyhelminthes</taxon>
        <taxon>Trematoda</taxon>
        <taxon>Digenea</taxon>
        <taxon>Plagiorchiida</taxon>
        <taxon>Echinostomata</taxon>
        <taxon>Echinostomatoidea</taxon>
        <taxon>Echinostomatidae</taxon>
        <taxon>Echinostoma</taxon>
    </lineage>
</organism>
<evidence type="ECO:0000313" key="3">
    <source>
        <dbReference type="Proteomes" id="UP000272942"/>
    </source>
</evidence>
<dbReference type="Proteomes" id="UP000272942">
    <property type="component" value="Unassembled WGS sequence"/>
</dbReference>
<feature type="compositionally biased region" description="Polar residues" evidence="1">
    <location>
        <begin position="71"/>
        <end position="106"/>
    </location>
</feature>
<dbReference type="WBParaSite" id="ECPE_0000128701-mRNA-1">
    <property type="protein sequence ID" value="ECPE_0000128701-mRNA-1"/>
    <property type="gene ID" value="ECPE_0000128701"/>
</dbReference>
<evidence type="ECO:0000313" key="2">
    <source>
        <dbReference type="EMBL" id="VDP36069.1"/>
    </source>
</evidence>
<dbReference type="AlphaFoldDB" id="A0A183A2V2"/>
<reference evidence="2 3" key="2">
    <citation type="submission" date="2018-11" db="EMBL/GenBank/DDBJ databases">
        <authorList>
            <consortium name="Pathogen Informatics"/>
        </authorList>
    </citation>
    <scope>NUCLEOTIDE SEQUENCE [LARGE SCALE GENOMIC DNA]</scope>
    <source>
        <strain evidence="2 3">Egypt</strain>
    </source>
</reference>
<protein>
    <submittedName>
        <fullName evidence="2 4">Uncharacterized protein</fullName>
    </submittedName>
</protein>